<keyword evidence="2" id="KW-1185">Reference proteome</keyword>
<reference evidence="1 2" key="1">
    <citation type="journal article" date="2021" name="Hortic Res">
        <title>High-quality reference genome and annotation aids understanding of berry development for evergreen blueberry (Vaccinium darrowii).</title>
        <authorList>
            <person name="Yu J."/>
            <person name="Hulse-Kemp A.M."/>
            <person name="Babiker E."/>
            <person name="Staton M."/>
        </authorList>
    </citation>
    <scope>NUCLEOTIDE SEQUENCE [LARGE SCALE GENOMIC DNA]</scope>
    <source>
        <strain evidence="2">cv. NJ 8807/NJ 8810</strain>
        <tissue evidence="1">Young leaf</tissue>
    </source>
</reference>
<dbReference type="Proteomes" id="UP000828048">
    <property type="component" value="Chromosome 10"/>
</dbReference>
<organism evidence="1 2">
    <name type="scientific">Vaccinium darrowii</name>
    <dbReference type="NCBI Taxonomy" id="229202"/>
    <lineage>
        <taxon>Eukaryota</taxon>
        <taxon>Viridiplantae</taxon>
        <taxon>Streptophyta</taxon>
        <taxon>Embryophyta</taxon>
        <taxon>Tracheophyta</taxon>
        <taxon>Spermatophyta</taxon>
        <taxon>Magnoliopsida</taxon>
        <taxon>eudicotyledons</taxon>
        <taxon>Gunneridae</taxon>
        <taxon>Pentapetalae</taxon>
        <taxon>asterids</taxon>
        <taxon>Ericales</taxon>
        <taxon>Ericaceae</taxon>
        <taxon>Vaccinioideae</taxon>
        <taxon>Vaccinieae</taxon>
        <taxon>Vaccinium</taxon>
    </lineage>
</organism>
<protein>
    <submittedName>
        <fullName evidence="1">Uncharacterized protein</fullName>
    </submittedName>
</protein>
<proteinExistence type="predicted"/>
<gene>
    <name evidence="1" type="ORF">Vadar_018136</name>
</gene>
<sequence length="325" mass="34724">MTLKKIQVAQINKKLTKNVALVTNSSSPSTGPMTRSKARATVIPTNQGVAPKVLQSKYQPVATLLKKKKDEEGSQKLPSIAENSVSGSLSPRPSRSVSDANSSTGPHSGSSPSSPKRLELSGRSNSSYSMGMQVMTTGAATVEEQLATMARAIEKLTKTVEEKDLQIASLMNKLEGQNVGDTSQDASHPPGFTPQGVIIGDQNGKLKIGDQGIKLKQQVDTNRVSSSNPGGGAKFNHATSAALGIEESAQPASIASLSVQQLQDMIASIIRAQYSGPPQNAFTYSKPYTKRIDYFRMPVGYQPPKFQQFDGKGNPKQHIAHFVET</sequence>
<name>A0ACB7XIB8_9ERIC</name>
<comment type="caution">
    <text evidence="1">The sequence shown here is derived from an EMBL/GenBank/DDBJ whole genome shotgun (WGS) entry which is preliminary data.</text>
</comment>
<accession>A0ACB7XIB8</accession>
<evidence type="ECO:0000313" key="1">
    <source>
        <dbReference type="EMBL" id="KAH7840531.1"/>
    </source>
</evidence>
<dbReference type="EMBL" id="CM037160">
    <property type="protein sequence ID" value="KAH7840531.1"/>
    <property type="molecule type" value="Genomic_DNA"/>
</dbReference>
<evidence type="ECO:0000313" key="2">
    <source>
        <dbReference type="Proteomes" id="UP000828048"/>
    </source>
</evidence>